<evidence type="ECO:0000313" key="4">
    <source>
        <dbReference type="Proteomes" id="UP000626109"/>
    </source>
</evidence>
<dbReference type="EMBL" id="CAJNNW010003477">
    <property type="protein sequence ID" value="CAE8645417.1"/>
    <property type="molecule type" value="Genomic_DNA"/>
</dbReference>
<feature type="non-terminal residue" evidence="3">
    <location>
        <position position="216"/>
    </location>
</feature>
<gene>
    <name evidence="3" type="ORF">PGLA2088_LOCUS3885</name>
</gene>
<feature type="non-terminal residue" evidence="3">
    <location>
        <position position="1"/>
    </location>
</feature>
<dbReference type="Proteomes" id="UP000626109">
    <property type="component" value="Unassembled WGS sequence"/>
</dbReference>
<comment type="caution">
    <text evidence="3">The sequence shown here is derived from an EMBL/GenBank/DDBJ whole genome shotgun (WGS) entry which is preliminary data.</text>
</comment>
<feature type="transmembrane region" description="Helical" evidence="2">
    <location>
        <begin position="131"/>
        <end position="150"/>
    </location>
</feature>
<keyword evidence="2" id="KW-0812">Transmembrane</keyword>
<evidence type="ECO:0000313" key="3">
    <source>
        <dbReference type="EMBL" id="CAE8645417.1"/>
    </source>
</evidence>
<keyword evidence="2" id="KW-0472">Membrane</keyword>
<evidence type="ECO:0000256" key="2">
    <source>
        <dbReference type="SAM" id="Phobius"/>
    </source>
</evidence>
<protein>
    <recommendedName>
        <fullName evidence="5">ADP,ATP carrier protein</fullName>
    </recommendedName>
</protein>
<feature type="region of interest" description="Disordered" evidence="1">
    <location>
        <begin position="1"/>
        <end position="33"/>
    </location>
</feature>
<organism evidence="3 4">
    <name type="scientific">Polarella glacialis</name>
    <name type="common">Dinoflagellate</name>
    <dbReference type="NCBI Taxonomy" id="89957"/>
    <lineage>
        <taxon>Eukaryota</taxon>
        <taxon>Sar</taxon>
        <taxon>Alveolata</taxon>
        <taxon>Dinophyceae</taxon>
        <taxon>Suessiales</taxon>
        <taxon>Suessiaceae</taxon>
        <taxon>Polarella</taxon>
    </lineage>
</organism>
<accession>A0A813I502</accession>
<dbReference type="InterPro" id="IPR036259">
    <property type="entry name" value="MFS_trans_sf"/>
</dbReference>
<keyword evidence="2" id="KW-1133">Transmembrane helix</keyword>
<dbReference type="AlphaFoldDB" id="A0A813I502"/>
<name>A0A813I502_POLGL</name>
<proteinExistence type="predicted"/>
<reference evidence="3" key="1">
    <citation type="submission" date="2021-02" db="EMBL/GenBank/DDBJ databases">
        <authorList>
            <person name="Dougan E. K."/>
            <person name="Rhodes N."/>
            <person name="Thang M."/>
            <person name="Chan C."/>
        </authorList>
    </citation>
    <scope>NUCLEOTIDE SEQUENCE</scope>
</reference>
<evidence type="ECO:0000256" key="1">
    <source>
        <dbReference type="SAM" id="MobiDB-lite"/>
    </source>
</evidence>
<sequence length="216" mass="23630">AVMAAEGAPAVEGDVSEAGQKCHSKDAPSSKPGFLQGLRRSLLEPSGPSGHSLFRKARFAMSLFSLFHIATVVASAKDIYLEKFGADATTTGLLFSLVSFWSPFTEFIVGQLQDRQMLARCFPVSRWGRRAPWLLTHLIVGAIAATVIYLPPSFEDFPLQAWFLVMMLSGYWAYSTCCIAFEAARQEIYPFKEERIMVEGLCKYACMAGGAVGGLP</sequence>
<feature type="transmembrane region" description="Helical" evidence="2">
    <location>
        <begin position="59"/>
        <end position="76"/>
    </location>
</feature>
<evidence type="ECO:0008006" key="5">
    <source>
        <dbReference type="Google" id="ProtNLM"/>
    </source>
</evidence>
<dbReference type="Pfam" id="PF13347">
    <property type="entry name" value="MFS_2"/>
    <property type="match status" value="1"/>
</dbReference>
<dbReference type="SUPFAM" id="SSF103473">
    <property type="entry name" value="MFS general substrate transporter"/>
    <property type="match status" value="1"/>
</dbReference>
<dbReference type="Gene3D" id="1.20.1250.20">
    <property type="entry name" value="MFS general substrate transporter like domains"/>
    <property type="match status" value="1"/>
</dbReference>
<feature type="transmembrane region" description="Helical" evidence="2">
    <location>
        <begin position="162"/>
        <end position="184"/>
    </location>
</feature>
<feature type="transmembrane region" description="Helical" evidence="2">
    <location>
        <begin position="88"/>
        <end position="110"/>
    </location>
</feature>